<feature type="transmembrane region" description="Helical" evidence="1">
    <location>
        <begin position="13"/>
        <end position="32"/>
    </location>
</feature>
<proteinExistence type="predicted"/>
<evidence type="ECO:0000256" key="1">
    <source>
        <dbReference type="SAM" id="Phobius"/>
    </source>
</evidence>
<dbReference type="EMBL" id="PVTQ01000004">
    <property type="protein sequence ID" value="PRY91303.1"/>
    <property type="molecule type" value="Genomic_DNA"/>
</dbReference>
<keyword evidence="3" id="KW-1185">Reference proteome</keyword>
<reference evidence="2 3" key="1">
    <citation type="submission" date="2018-03" db="EMBL/GenBank/DDBJ databases">
        <title>Genomic Encyclopedia of Archaeal and Bacterial Type Strains, Phase II (KMG-II): from individual species to whole genera.</title>
        <authorList>
            <person name="Goeker M."/>
        </authorList>
    </citation>
    <scope>NUCLEOTIDE SEQUENCE [LARGE SCALE GENOMIC DNA]</scope>
    <source>
        <strain evidence="2 3">DSM 100212</strain>
    </source>
</reference>
<keyword evidence="1" id="KW-1133">Transmembrane helix</keyword>
<sequence length="83" mass="9096">MTALSPSAPRSNLVARIVLSIPVIGWIARDLLHGDKNNIWFFIIAIVSLWGISVLTFGIPGLYLPAVGFVPVMWIILLLITRG</sequence>
<organism evidence="2 3">
    <name type="scientific">Donghicola tyrosinivorans</name>
    <dbReference type="NCBI Taxonomy" id="1652492"/>
    <lineage>
        <taxon>Bacteria</taxon>
        <taxon>Pseudomonadati</taxon>
        <taxon>Pseudomonadota</taxon>
        <taxon>Alphaproteobacteria</taxon>
        <taxon>Rhodobacterales</taxon>
        <taxon>Roseobacteraceae</taxon>
        <taxon>Donghicola</taxon>
    </lineage>
</organism>
<feature type="transmembrane region" description="Helical" evidence="1">
    <location>
        <begin position="63"/>
        <end position="81"/>
    </location>
</feature>
<dbReference type="RefSeq" id="WP_106263812.1">
    <property type="nucleotide sequence ID" value="NZ_PVTQ01000004.1"/>
</dbReference>
<feature type="transmembrane region" description="Helical" evidence="1">
    <location>
        <begin position="39"/>
        <end position="57"/>
    </location>
</feature>
<keyword evidence="1" id="KW-0812">Transmembrane</keyword>
<dbReference type="OrthoDB" id="8479738at2"/>
<dbReference type="Proteomes" id="UP000238392">
    <property type="component" value="Unassembled WGS sequence"/>
</dbReference>
<name>A0A2T0WX76_9RHOB</name>
<gene>
    <name evidence="2" type="ORF">CLV74_104325</name>
</gene>
<protein>
    <submittedName>
        <fullName evidence="2">Uncharacterized protein</fullName>
    </submittedName>
</protein>
<evidence type="ECO:0000313" key="2">
    <source>
        <dbReference type="EMBL" id="PRY91303.1"/>
    </source>
</evidence>
<accession>A0A2T0WX76</accession>
<comment type="caution">
    <text evidence="2">The sequence shown here is derived from an EMBL/GenBank/DDBJ whole genome shotgun (WGS) entry which is preliminary data.</text>
</comment>
<evidence type="ECO:0000313" key="3">
    <source>
        <dbReference type="Proteomes" id="UP000238392"/>
    </source>
</evidence>
<dbReference type="AlphaFoldDB" id="A0A2T0WX76"/>
<keyword evidence="1" id="KW-0472">Membrane</keyword>